<feature type="region of interest" description="Disordered" evidence="1">
    <location>
        <begin position="72"/>
        <end position="95"/>
    </location>
</feature>
<organism evidence="2 3">
    <name type="scientific">Deinococcus terrestris</name>
    <dbReference type="NCBI Taxonomy" id="2651870"/>
    <lineage>
        <taxon>Bacteria</taxon>
        <taxon>Thermotogati</taxon>
        <taxon>Deinococcota</taxon>
        <taxon>Deinococci</taxon>
        <taxon>Deinococcales</taxon>
        <taxon>Deinococcaceae</taxon>
        <taxon>Deinococcus</taxon>
    </lineage>
</organism>
<keyword evidence="3" id="KW-1185">Reference proteome</keyword>
<comment type="caution">
    <text evidence="2">The sequence shown here is derived from an EMBL/GenBank/DDBJ whole genome shotgun (WGS) entry which is preliminary data.</text>
</comment>
<sequence>MSGRKRRKAGTVEEARRILWRALERAGALADAEEQTPGDTLRVLHAVSQGVAAYVRVCEVADLEARLEALERAAEREPEGQGGEKTGPRLGKGAA</sequence>
<accession>A0A7X1TSG9</accession>
<evidence type="ECO:0000313" key="2">
    <source>
        <dbReference type="EMBL" id="MPY67810.1"/>
    </source>
</evidence>
<proteinExistence type="predicted"/>
<reference evidence="2 3" key="1">
    <citation type="submission" date="2019-10" db="EMBL/GenBank/DDBJ databases">
        <title>Deinococcus sp. isolated from soil.</title>
        <authorList>
            <person name="Li Y."/>
            <person name="Wang J."/>
        </authorList>
    </citation>
    <scope>NUCLEOTIDE SEQUENCE [LARGE SCALE GENOMIC DNA]</scope>
    <source>
        <strain evidence="2 3">SDU3-2</strain>
    </source>
</reference>
<dbReference type="RefSeq" id="WP_152872122.1">
    <property type="nucleotide sequence ID" value="NZ_WBSL01000009.1"/>
</dbReference>
<name>A0A7X1TSG9_9DEIO</name>
<dbReference type="EMBL" id="WBSL01000009">
    <property type="protein sequence ID" value="MPY67810.1"/>
    <property type="molecule type" value="Genomic_DNA"/>
</dbReference>
<protein>
    <submittedName>
        <fullName evidence="2">Uncharacterized protein</fullName>
    </submittedName>
</protein>
<dbReference type="AlphaFoldDB" id="A0A7X1TSG9"/>
<evidence type="ECO:0000256" key="1">
    <source>
        <dbReference type="SAM" id="MobiDB-lite"/>
    </source>
</evidence>
<dbReference type="Proteomes" id="UP000484842">
    <property type="component" value="Unassembled WGS sequence"/>
</dbReference>
<gene>
    <name evidence="2" type="ORF">F8S09_14150</name>
</gene>
<evidence type="ECO:0000313" key="3">
    <source>
        <dbReference type="Proteomes" id="UP000484842"/>
    </source>
</evidence>